<accession>A0A8J3VGE1</accession>
<keyword evidence="1" id="KW-0853">WD repeat</keyword>
<dbReference type="SUPFAM" id="SSF50998">
    <property type="entry name" value="Quinoprotein alcohol dehydrogenase-like"/>
    <property type="match status" value="1"/>
</dbReference>
<dbReference type="AlphaFoldDB" id="A0A8J3VGE1"/>
<dbReference type="InterPro" id="IPR011047">
    <property type="entry name" value="Quinoprotein_ADH-like_sf"/>
</dbReference>
<evidence type="ECO:0000256" key="2">
    <source>
        <dbReference type="ARBA" id="ARBA00022737"/>
    </source>
</evidence>
<dbReference type="Proteomes" id="UP000612899">
    <property type="component" value="Unassembled WGS sequence"/>
</dbReference>
<evidence type="ECO:0000313" key="3">
    <source>
        <dbReference type="EMBL" id="GIH05320.1"/>
    </source>
</evidence>
<dbReference type="Gene3D" id="2.130.10.10">
    <property type="entry name" value="YVTN repeat-like/Quinoprotein amine dehydrogenase"/>
    <property type="match status" value="2"/>
</dbReference>
<sequence>MFEQRVLPHPGTAWALRTFRGPDGGLRLLTGGSKAVRAWDAATGEQVTVFDTDWPGTHDFAVCHPDGGTPVLAVATENGVWWHDAITGVAIGGDESITDMIWGMAVARMPDGTQTLFGAGHGHPFVIHRWDAATRQALPDLGSHDDHIVAVSVIALPGRDPIVLATGWSHTIHRWDPTTGLQVGPPLVGHKGIAHWMKAITLAGGRTLLVSGDSAGEVRRWDLLTGEPVGTPIQAHPGAATVLPLWVGGRAQLLTSGDDDVVRRWDALTGELLGEPAAGFDPVLLTFGGEQAIATAGPGGVRIAHFGLT</sequence>
<gene>
    <name evidence="3" type="ORF">Rhe02_33870</name>
</gene>
<organism evidence="3 4">
    <name type="scientific">Rhizocola hellebori</name>
    <dbReference type="NCBI Taxonomy" id="1392758"/>
    <lineage>
        <taxon>Bacteria</taxon>
        <taxon>Bacillati</taxon>
        <taxon>Actinomycetota</taxon>
        <taxon>Actinomycetes</taxon>
        <taxon>Micromonosporales</taxon>
        <taxon>Micromonosporaceae</taxon>
        <taxon>Rhizocola</taxon>
    </lineage>
</organism>
<protein>
    <recommendedName>
        <fullName evidence="5">WD40 repeat domain-containing protein</fullName>
    </recommendedName>
</protein>
<reference evidence="3" key="1">
    <citation type="submission" date="2021-01" db="EMBL/GenBank/DDBJ databases">
        <title>Whole genome shotgun sequence of Rhizocola hellebori NBRC 109834.</title>
        <authorList>
            <person name="Komaki H."/>
            <person name="Tamura T."/>
        </authorList>
    </citation>
    <scope>NUCLEOTIDE SEQUENCE</scope>
    <source>
        <strain evidence="3">NBRC 109834</strain>
    </source>
</reference>
<dbReference type="EMBL" id="BONY01000018">
    <property type="protein sequence ID" value="GIH05320.1"/>
    <property type="molecule type" value="Genomic_DNA"/>
</dbReference>
<name>A0A8J3VGE1_9ACTN</name>
<keyword evidence="4" id="KW-1185">Reference proteome</keyword>
<dbReference type="PANTHER" id="PTHR22847:SF637">
    <property type="entry name" value="WD REPEAT DOMAIN 5B"/>
    <property type="match status" value="1"/>
</dbReference>
<dbReference type="PANTHER" id="PTHR22847">
    <property type="entry name" value="WD40 REPEAT PROTEIN"/>
    <property type="match status" value="1"/>
</dbReference>
<keyword evidence="2" id="KW-0677">Repeat</keyword>
<proteinExistence type="predicted"/>
<dbReference type="RefSeq" id="WP_203909177.1">
    <property type="nucleotide sequence ID" value="NZ_BONY01000018.1"/>
</dbReference>
<evidence type="ECO:0000256" key="1">
    <source>
        <dbReference type="ARBA" id="ARBA00022574"/>
    </source>
</evidence>
<comment type="caution">
    <text evidence="3">The sequence shown here is derived from an EMBL/GenBank/DDBJ whole genome shotgun (WGS) entry which is preliminary data.</text>
</comment>
<evidence type="ECO:0008006" key="5">
    <source>
        <dbReference type="Google" id="ProtNLM"/>
    </source>
</evidence>
<dbReference type="InterPro" id="IPR015943">
    <property type="entry name" value="WD40/YVTN_repeat-like_dom_sf"/>
</dbReference>
<evidence type="ECO:0000313" key="4">
    <source>
        <dbReference type="Proteomes" id="UP000612899"/>
    </source>
</evidence>